<dbReference type="Proteomes" id="UP000503162">
    <property type="component" value="Chromosome"/>
</dbReference>
<proteinExistence type="predicted"/>
<dbReference type="EMBL" id="CP049989">
    <property type="protein sequence ID" value="QIM50927.1"/>
    <property type="molecule type" value="Genomic_DNA"/>
</dbReference>
<dbReference type="GO" id="GO:0003746">
    <property type="term" value="F:translation elongation factor activity"/>
    <property type="evidence" value="ECO:0007669"/>
    <property type="project" value="UniProtKB-KW"/>
</dbReference>
<organism evidence="2 3">
    <name type="scientific">Hydrogenophaga crocea</name>
    <dbReference type="NCBI Taxonomy" id="2716225"/>
    <lineage>
        <taxon>Bacteria</taxon>
        <taxon>Pseudomonadati</taxon>
        <taxon>Pseudomonadota</taxon>
        <taxon>Betaproteobacteria</taxon>
        <taxon>Burkholderiales</taxon>
        <taxon>Comamonadaceae</taxon>
        <taxon>Hydrogenophaga</taxon>
    </lineage>
</organism>
<name>A0A6G8ICL9_9BURK</name>
<dbReference type="InterPro" id="IPR018151">
    <property type="entry name" value="TF_GreA/GreB_CS"/>
</dbReference>
<dbReference type="AlphaFoldDB" id="A0A6G8ICL9"/>
<accession>A0A6G8ICL9</accession>
<protein>
    <submittedName>
        <fullName evidence="2">Transcription elongation factor GreAB</fullName>
    </submittedName>
</protein>
<keyword evidence="3" id="KW-1185">Reference proteome</keyword>
<evidence type="ECO:0000313" key="3">
    <source>
        <dbReference type="Proteomes" id="UP000503162"/>
    </source>
</evidence>
<dbReference type="InterPro" id="IPR001437">
    <property type="entry name" value="Tscrpt_elong_fac_GreA/B_C"/>
</dbReference>
<dbReference type="GO" id="GO:0003677">
    <property type="term" value="F:DNA binding"/>
    <property type="evidence" value="ECO:0007669"/>
    <property type="project" value="InterPro"/>
</dbReference>
<dbReference type="PROSITE" id="PS00830">
    <property type="entry name" value="GREAB_2"/>
    <property type="match status" value="1"/>
</dbReference>
<dbReference type="InterPro" id="IPR036953">
    <property type="entry name" value="GreA/GreB_C_sf"/>
</dbReference>
<reference evidence="2 3" key="1">
    <citation type="submission" date="2020-03" db="EMBL/GenBank/DDBJ databases">
        <title>Hydrogenophaga sp. nov. isolated from cyanobacterial mat.</title>
        <authorList>
            <person name="Thorat V."/>
            <person name="Kirdat K."/>
            <person name="Tiwarekar B."/>
            <person name="Costa E.D."/>
            <person name="Yadav A."/>
        </authorList>
    </citation>
    <scope>NUCLEOTIDE SEQUENCE [LARGE SCALE GENOMIC DNA]</scope>
    <source>
        <strain evidence="2 3">BA0156</strain>
    </source>
</reference>
<dbReference type="Gene3D" id="3.10.50.30">
    <property type="entry name" value="Transcription elongation factor, GreA/GreB, C-terminal domain"/>
    <property type="match status" value="1"/>
</dbReference>
<feature type="domain" description="Transcription elongation factor GreA/GreB C-terminal" evidence="1">
    <location>
        <begin position="49"/>
        <end position="123"/>
    </location>
</feature>
<dbReference type="GO" id="GO:0032784">
    <property type="term" value="P:regulation of DNA-templated transcription elongation"/>
    <property type="evidence" value="ECO:0007669"/>
    <property type="project" value="InterPro"/>
</dbReference>
<dbReference type="Pfam" id="PF01272">
    <property type="entry name" value="GreA_GreB"/>
    <property type="match status" value="1"/>
</dbReference>
<evidence type="ECO:0000259" key="1">
    <source>
        <dbReference type="Pfam" id="PF01272"/>
    </source>
</evidence>
<sequence length="137" mass="14641">MTPISFAERTLTELDHVRLERLRRQGEALRVGDLLDLASVVPSREVAPDVVTMYSQVLVHEGEGEGGSAEPRRLTLCYPADAEPGTGFISVLSPVGLALLGLRVGEVARWSGPDGQPRAATIAALLFQPEASGDYTT</sequence>
<dbReference type="SUPFAM" id="SSF54534">
    <property type="entry name" value="FKBP-like"/>
    <property type="match status" value="1"/>
</dbReference>
<gene>
    <name evidence="2" type="ORF">G9Q37_01665</name>
</gene>
<dbReference type="RefSeq" id="WP_166223615.1">
    <property type="nucleotide sequence ID" value="NZ_CP049989.1"/>
</dbReference>
<evidence type="ECO:0000313" key="2">
    <source>
        <dbReference type="EMBL" id="QIM50927.1"/>
    </source>
</evidence>
<keyword evidence="2" id="KW-0251">Elongation factor</keyword>
<dbReference type="KEGG" id="hcz:G9Q37_01665"/>
<keyword evidence="2" id="KW-0648">Protein biosynthesis</keyword>